<evidence type="ECO:0000313" key="5">
    <source>
        <dbReference type="EMBL" id="KUQ85424.1"/>
    </source>
</evidence>
<comment type="caution">
    <text evidence="5">The sequence shown here is derived from an EMBL/GenBank/DDBJ whole genome shotgun (WGS) entry which is preliminary data.</text>
</comment>
<dbReference type="Pfam" id="PF10145">
    <property type="entry name" value="PhageMin_Tail"/>
    <property type="match status" value="1"/>
</dbReference>
<dbReference type="AlphaFoldDB" id="A0A0X4EUN4"/>
<proteinExistence type="predicted"/>
<dbReference type="RefSeq" id="WP_059310560.1">
    <property type="nucleotide sequence ID" value="NZ_LRCR01000006.1"/>
</dbReference>
<keyword evidence="3" id="KW-0472">Membrane</keyword>
<feature type="transmembrane region" description="Helical" evidence="3">
    <location>
        <begin position="538"/>
        <end position="557"/>
    </location>
</feature>
<dbReference type="EMBL" id="LRCR01000006">
    <property type="protein sequence ID" value="KUQ85424.1"/>
    <property type="molecule type" value="Genomic_DNA"/>
</dbReference>
<accession>A0A0X4EUN4</accession>
<gene>
    <name evidence="5" type="ORF">AWI28_11520</name>
</gene>
<feature type="domain" description="Phage tail tape measure protein" evidence="4">
    <location>
        <begin position="239"/>
        <end position="397"/>
    </location>
</feature>
<feature type="region of interest" description="Disordered" evidence="2">
    <location>
        <begin position="739"/>
        <end position="759"/>
    </location>
</feature>
<keyword evidence="6" id="KW-1185">Reference proteome</keyword>
<feature type="transmembrane region" description="Helical" evidence="3">
    <location>
        <begin position="510"/>
        <end position="532"/>
    </location>
</feature>
<keyword evidence="3" id="KW-0812">Transmembrane</keyword>
<evidence type="ECO:0000256" key="3">
    <source>
        <dbReference type="SAM" id="Phobius"/>
    </source>
</evidence>
<evidence type="ECO:0000256" key="2">
    <source>
        <dbReference type="SAM" id="MobiDB-lite"/>
    </source>
</evidence>
<evidence type="ECO:0000313" key="6">
    <source>
        <dbReference type="Proteomes" id="UP000064715"/>
    </source>
</evidence>
<dbReference type="Proteomes" id="UP000064715">
    <property type="component" value="Unassembled WGS sequence"/>
</dbReference>
<dbReference type="OrthoDB" id="8019720at2"/>
<feature type="compositionally biased region" description="Basic and acidic residues" evidence="2">
    <location>
        <begin position="739"/>
        <end position="750"/>
    </location>
</feature>
<organism evidence="5 6">
    <name type="scientific">Enterobacter genomosp. O</name>
    <dbReference type="NCBI Taxonomy" id="2364150"/>
    <lineage>
        <taxon>Bacteria</taxon>
        <taxon>Pseudomonadati</taxon>
        <taxon>Pseudomonadota</taxon>
        <taxon>Gammaproteobacteria</taxon>
        <taxon>Enterobacterales</taxon>
        <taxon>Enterobacteriaceae</taxon>
        <taxon>Enterobacter</taxon>
        <taxon>Enterobacter cloacae complex</taxon>
        <taxon>Enterobacter cloacae complex clade O</taxon>
    </lineage>
</organism>
<keyword evidence="1" id="KW-1188">Viral release from host cell</keyword>
<keyword evidence="3" id="KW-1133">Transmembrane helix</keyword>
<feature type="transmembrane region" description="Helical" evidence="3">
    <location>
        <begin position="482"/>
        <end position="503"/>
    </location>
</feature>
<evidence type="ECO:0000259" key="4">
    <source>
        <dbReference type="Pfam" id="PF10145"/>
    </source>
</evidence>
<name>A0A0X4EUN4_9ENTR</name>
<protein>
    <submittedName>
        <fullName evidence="5">Phage tail protein</fullName>
    </submittedName>
</protein>
<evidence type="ECO:0000256" key="1">
    <source>
        <dbReference type="ARBA" id="ARBA00022612"/>
    </source>
</evidence>
<reference evidence="6" key="1">
    <citation type="submission" date="2016-01" db="EMBL/GenBank/DDBJ databases">
        <title>WGS of SAMN04407783.</title>
        <authorList>
            <person name="Adams M."/>
            <person name="Sutton G."/>
            <person name="Nelson K."/>
            <person name="Thaden J."/>
            <person name="Fowler V."/>
            <person name="Mccorrison J."/>
            <person name="Sanka R."/>
            <person name="Brinkac L."/>
            <person name="Nierman W."/>
        </authorList>
    </citation>
    <scope>NUCLEOTIDE SEQUENCE [LARGE SCALE GENOMIC DNA]</scope>
    <source>
        <strain evidence="6">GN04363</strain>
    </source>
</reference>
<sequence>MSNNVSLQELLKAVDRATRPLNALHNASLTLASDIRSAQATLGALDEQAGRIDGFRKANARLTVTEQSLALAKQQAAALAVQFKNTQNPTQAQADALSAARKSAADLKLEYNSLRYSVQRQRAELAQAGINTRTLSSDERRLRTHISDKTLQLNRQRDALARVNQQQERLSTVQNRYESGKRVAARVHQLANAGVGMAKAGFDQTSRFMAPGISFEKQMSAIQASLGLEKGDARLEAIRQQAREVSVSAGVPADTVVRAQNALARSGYDADGLLAATAPAVNLSLAGNVDAAKAADTIASTQAAYRLANTDAGRIADVLTRGFTSSNTTLAEMEAAITSAAPAADASGLGLEETTALLGVLAEKGMKGAAAGDALSAMLRHVQTPDAIKAAGVLASASGDGSLDEKRQQLQGAKGSTALAASVQTDNLDGDISRFQAALNGLKIDVFDKSDGALRNLTTTATGWVGTLSLWVNANPELTQTLVSVIIGAQAFAGVLGTLGMVVAPVLSGLNLVMTAAGMLGTVFSVVGGAIMTVLGALSWPVIALGAAIAAGALLIFKYWEPISAFFGGVIEGLSAAFAPLGELFAPLLQAFGFISEKLGGIWQWFTDLIAPIKATQETLDSCKNVGVAFGQALGDALMAPLNLFNSLSGKASWLLEKLGVIKKESGNIDSAVPKEGTSSADAGSAWDLEPPVYSGFMGYQPTAAAGGRSYVDQSKSEYNITLQGSTASGTDLTRQIREEIENSEREKARQRQSSFFYG</sequence>
<dbReference type="InterPro" id="IPR010090">
    <property type="entry name" value="Phage_tape_meas"/>
</dbReference>
<dbReference type="NCBIfam" id="TIGR01760">
    <property type="entry name" value="tape_meas_TP901"/>
    <property type="match status" value="2"/>
</dbReference>
<dbReference type="PANTHER" id="PTHR37813">
    <property type="entry name" value="FELS-2 PROPHAGE PROTEIN"/>
    <property type="match status" value="1"/>
</dbReference>
<dbReference type="PANTHER" id="PTHR37813:SF1">
    <property type="entry name" value="FELS-2 PROPHAGE PROTEIN"/>
    <property type="match status" value="1"/>
</dbReference>